<dbReference type="PANTHER" id="PTHR31912">
    <property type="entry name" value="IP13529P"/>
    <property type="match status" value="1"/>
</dbReference>
<evidence type="ECO:0000313" key="2">
    <source>
        <dbReference type="EMBL" id="EFP83287.2"/>
    </source>
</evidence>
<dbReference type="STRING" id="418459.E3KG16"/>
<name>E3KG16_PUCGT</name>
<dbReference type="KEGG" id="pgr:PGTG_09240"/>
<accession>E3KG16</accession>
<sequence length="1114" mass="125750">MVHHSRRQIAHKVDKSFWYQLPGDKRDKWYCRLCGGGGRGSKAANRHLHEATPAHKAELQRRAEMAQAEEAAAESLALGPPEMRWTSAREEDPEAGPQNEFAPEELQADLQFIDQDEWFENRRAPTSIASSESTASSERGGWDGMISEDIPQHTEDTFEGTRPHGTNNLEWWPFRAKEYLISSLVIGHTRTIISRVMYQQVRLMFSLCGTCLPDWTTVRRGKKNLRKLLNFNVIGCRSVLNRPVHYLSLKNTLALEIVNPMVEPHLKYYPELAEGRTVSRLSQSRKWLKDLGPKTRAQMVRHQGSDYYLHELVKLKSSLIVVPAYFCEIDGVMHALCQTPDIQICSHTGQLKFLIIKNPPFDSPQLTRIVVEDFATDYPSMTVEGGGLMSDLCGNQMYETALGLIIILTTHEVELGPDCDIIGPIFNPWRLKAAGRVIRHMPICLYADDTSGNSSKKWNKHISYYFTLAGLPPKHTNQHFNCHFLCTSNSAGAMELSEGIVDELMRLIEDGCVAHDSGLGEEVLVTSSLLCFLADSPMHAEISSTVMPGNSRNPCRACDLSVGSVSMRKTMAYLQFFLQISADGYWVSCLDFARSRFHIHHSKPHVFRTDQEWASFVAWNYCKLLSALGHCQAAEDEDPGWSPWGRSWNKDSINNEIIIFKYEIASKGDSATPANRVFSKRIDEIDHFDGCTDTLVEVLHVVLLGVVKYMVRDVMGRMKPAELANIEGWYRAFKTTSLNIPSLSPYYMAKHSSNFIGKEFKTVLQSAPFVLFDFMTDDERLAWRALCELAPLVFQTQIEEMDVYLADLRFHIQKFLFYIIRTTAQWINKPKFHMLVHLPESIKRFGPASLFATEKFESYNGVLRNASIHSNCQSPGKDIAITFANYKVIRHLICGGHFQHPKHPGVYVAAGSAVAQLFGDNPLVQKSMDYNHTAVSGQCSFTHPLNIRLPPGEKTQIPLPLQLHLPAQQLYQVAGFQLNAHRTLRKGVFILISKTGITKFVKIDDVVSTINVQHNCHAGGCEVVSTGRVIVEREESEENNKTVTHKNTVHYLVNSLEIPGANLLRHWVDLPQREEDVSDLIPMLQQGLAVWLNVRGDDGPEDEYFDAPLAEGAD</sequence>
<keyword evidence="3" id="KW-1185">Reference proteome</keyword>
<evidence type="ECO:0000256" key="1">
    <source>
        <dbReference type="SAM" id="MobiDB-lite"/>
    </source>
</evidence>
<organism evidence="2 3">
    <name type="scientific">Puccinia graminis f. sp. tritici (strain CRL 75-36-700-3 / race SCCL)</name>
    <name type="common">Black stem rust fungus</name>
    <dbReference type="NCBI Taxonomy" id="418459"/>
    <lineage>
        <taxon>Eukaryota</taxon>
        <taxon>Fungi</taxon>
        <taxon>Dikarya</taxon>
        <taxon>Basidiomycota</taxon>
        <taxon>Pucciniomycotina</taxon>
        <taxon>Pucciniomycetes</taxon>
        <taxon>Pucciniales</taxon>
        <taxon>Pucciniaceae</taxon>
        <taxon>Puccinia</taxon>
    </lineage>
</organism>
<dbReference type="HOGENOM" id="CLU_004591_1_1_1"/>
<proteinExistence type="predicted"/>
<dbReference type="RefSeq" id="XP_003327706.2">
    <property type="nucleotide sequence ID" value="XM_003327658.2"/>
</dbReference>
<dbReference type="Proteomes" id="UP000008783">
    <property type="component" value="Unassembled WGS sequence"/>
</dbReference>
<feature type="compositionally biased region" description="Low complexity" evidence="1">
    <location>
        <begin position="65"/>
        <end position="77"/>
    </location>
</feature>
<reference key="1">
    <citation type="submission" date="2007-01" db="EMBL/GenBank/DDBJ databases">
        <title>The Genome Sequence of Puccinia graminis f. sp. tritici Strain CRL 75-36-700-3.</title>
        <authorList>
            <consortium name="The Broad Institute Genome Sequencing Platform"/>
            <person name="Birren B."/>
            <person name="Lander E."/>
            <person name="Galagan J."/>
            <person name="Nusbaum C."/>
            <person name="Devon K."/>
            <person name="Cuomo C."/>
            <person name="Jaffe D."/>
            <person name="Butler J."/>
            <person name="Alvarez P."/>
            <person name="Gnerre S."/>
            <person name="Grabherr M."/>
            <person name="Mauceli E."/>
            <person name="Brockman W."/>
            <person name="Young S."/>
            <person name="LaButti K."/>
            <person name="Sykes S."/>
            <person name="DeCaprio D."/>
            <person name="Crawford M."/>
            <person name="Koehrsen M."/>
            <person name="Engels R."/>
            <person name="Montgomery P."/>
            <person name="Pearson M."/>
            <person name="Howarth C."/>
            <person name="Larson L."/>
            <person name="White J."/>
            <person name="Zeng Q."/>
            <person name="Kodira C."/>
            <person name="Yandava C."/>
            <person name="Alvarado L."/>
            <person name="O'Leary S."/>
            <person name="Szabo L."/>
            <person name="Dean R."/>
            <person name="Schein J."/>
        </authorList>
    </citation>
    <scope>NUCLEOTIDE SEQUENCE</scope>
    <source>
        <strain>CRL 75-36-700-3</strain>
    </source>
</reference>
<dbReference type="GeneID" id="10545002"/>
<feature type="region of interest" description="Disordered" evidence="1">
    <location>
        <begin position="65"/>
        <end position="99"/>
    </location>
</feature>
<dbReference type="PANTHER" id="PTHR31912:SF34">
    <property type="entry name" value="NOTOCHORD-RELATED PROTEIN"/>
    <property type="match status" value="1"/>
</dbReference>
<gene>
    <name evidence="2" type="ORF">PGTG_09240</name>
</gene>
<protein>
    <submittedName>
        <fullName evidence="2">Uncharacterized protein</fullName>
    </submittedName>
</protein>
<evidence type="ECO:0000313" key="3">
    <source>
        <dbReference type="Proteomes" id="UP000008783"/>
    </source>
</evidence>
<dbReference type="EMBL" id="DS178285">
    <property type="protein sequence ID" value="EFP83287.2"/>
    <property type="molecule type" value="Genomic_DNA"/>
</dbReference>
<dbReference type="InParanoid" id="E3KG16"/>
<dbReference type="OrthoDB" id="6153946at2759"/>
<dbReference type="VEuPathDB" id="FungiDB:PGTG_09240"/>
<dbReference type="AlphaFoldDB" id="E3KG16"/>
<reference evidence="3" key="2">
    <citation type="journal article" date="2011" name="Proc. Natl. Acad. Sci. U.S.A.">
        <title>Obligate biotrophy features unraveled by the genomic analysis of rust fungi.</title>
        <authorList>
            <person name="Duplessis S."/>
            <person name="Cuomo C.A."/>
            <person name="Lin Y.-C."/>
            <person name="Aerts A."/>
            <person name="Tisserant E."/>
            <person name="Veneault-Fourrey C."/>
            <person name="Joly D.L."/>
            <person name="Hacquard S."/>
            <person name="Amselem J."/>
            <person name="Cantarel B.L."/>
            <person name="Chiu R."/>
            <person name="Coutinho P.M."/>
            <person name="Feau N."/>
            <person name="Field M."/>
            <person name="Frey P."/>
            <person name="Gelhaye E."/>
            <person name="Goldberg J."/>
            <person name="Grabherr M.G."/>
            <person name="Kodira C.D."/>
            <person name="Kohler A."/>
            <person name="Kuees U."/>
            <person name="Lindquist E.A."/>
            <person name="Lucas S.M."/>
            <person name="Mago R."/>
            <person name="Mauceli E."/>
            <person name="Morin E."/>
            <person name="Murat C."/>
            <person name="Pangilinan J.L."/>
            <person name="Park R."/>
            <person name="Pearson M."/>
            <person name="Quesneville H."/>
            <person name="Rouhier N."/>
            <person name="Sakthikumar S."/>
            <person name="Salamov A.A."/>
            <person name="Schmutz J."/>
            <person name="Selles B."/>
            <person name="Shapiro H."/>
            <person name="Tanguay P."/>
            <person name="Tuskan G.A."/>
            <person name="Henrissat B."/>
            <person name="Van de Peer Y."/>
            <person name="Rouze P."/>
            <person name="Ellis J.G."/>
            <person name="Dodds P.N."/>
            <person name="Schein J.E."/>
            <person name="Zhong S."/>
            <person name="Hamelin R.C."/>
            <person name="Grigoriev I.V."/>
            <person name="Szabo L.J."/>
            <person name="Martin F."/>
        </authorList>
    </citation>
    <scope>NUCLEOTIDE SEQUENCE [LARGE SCALE GENOMIC DNA]</scope>
    <source>
        <strain evidence="3">CRL 75-36-700-3 / race SCCL</strain>
    </source>
</reference>